<dbReference type="RefSeq" id="WP_134072926.1">
    <property type="nucleotide sequence ID" value="NZ_PECH01000009.1"/>
</dbReference>
<gene>
    <name evidence="1" type="ORF">DE4585_03928</name>
</gene>
<comment type="caution">
    <text evidence="1">The sequence shown here is derived from an EMBL/GenBank/DDBJ whole genome shotgun (WGS) entry which is preliminary data.</text>
</comment>
<organism evidence="1 2">
    <name type="scientific">Mycobacteroides salmoniphilum</name>
    <dbReference type="NCBI Taxonomy" id="404941"/>
    <lineage>
        <taxon>Bacteria</taxon>
        <taxon>Bacillati</taxon>
        <taxon>Actinomycetota</taxon>
        <taxon>Actinomycetes</taxon>
        <taxon>Mycobacteriales</taxon>
        <taxon>Mycobacteriaceae</taxon>
        <taxon>Mycobacteroides</taxon>
    </lineage>
</organism>
<protein>
    <recommendedName>
        <fullName evidence="3">ESX-1 secretion-associated protein EspG1</fullName>
    </recommendedName>
</protein>
<evidence type="ECO:0000313" key="1">
    <source>
        <dbReference type="EMBL" id="TDZ78092.1"/>
    </source>
</evidence>
<sequence>MKPGRLEQLGQIQIVDLEIAATFYGEESLPHPFTWVKPGQFSTLNEYRDYARSVPDRLGHGDLNLLQTWFDTYRRSDIRVECYVNAIDPEGLGAQILAHRLGDSGYLATQTPGENEIDIFAVSPYELADAIVSRIELTKPGRHPEISVPGMAELFPEEPPNRPHSIRENLELDAVPVVSVSVDEIAVFSLIQSNWRPARFWGFDREKSLVAWGTRKGDGDYISVPSLSGEAKPMDRSDLIGRINRLIAEDIVAVREARGQ</sequence>
<accession>A0A4R8RU93</accession>
<evidence type="ECO:0008006" key="3">
    <source>
        <dbReference type="Google" id="ProtNLM"/>
    </source>
</evidence>
<dbReference type="EMBL" id="PECH01000009">
    <property type="protein sequence ID" value="TDZ78092.1"/>
    <property type="molecule type" value="Genomic_DNA"/>
</dbReference>
<reference evidence="1 2" key="1">
    <citation type="journal article" date="2019" name="Sci. Rep.">
        <title>Extended insight into the Mycobacterium chelonae-abscessus complex through whole genome sequencing of Mycobacterium salmoniphilum outbreak and Mycobacterium salmoniphilum-like strains.</title>
        <authorList>
            <person name="Behra P.R.K."/>
            <person name="Das S."/>
            <person name="Pettersson B.M.F."/>
            <person name="Shirreff L."/>
            <person name="DuCote T."/>
            <person name="Jacobsson K.G."/>
            <person name="Ennis D.G."/>
            <person name="Kirsebom L.A."/>
        </authorList>
    </citation>
    <scope>NUCLEOTIDE SEQUENCE [LARGE SCALE GENOMIC DNA]</scope>
    <source>
        <strain evidence="1 2">DE 4585</strain>
    </source>
</reference>
<name>A0A4R8RU93_9MYCO</name>
<dbReference type="AlphaFoldDB" id="A0A4R8RU93"/>
<dbReference type="Proteomes" id="UP000295117">
    <property type="component" value="Unassembled WGS sequence"/>
</dbReference>
<evidence type="ECO:0000313" key="2">
    <source>
        <dbReference type="Proteomes" id="UP000295117"/>
    </source>
</evidence>
<proteinExistence type="predicted"/>